<dbReference type="STRING" id="989403.SAMN05421798_102698"/>
<keyword evidence="9" id="KW-0456">Lyase</keyword>
<evidence type="ECO:0000256" key="1">
    <source>
        <dbReference type="ARBA" id="ARBA00001947"/>
    </source>
</evidence>
<organism evidence="12 13">
    <name type="scientific">Pseudovibrio axinellae</name>
    <dbReference type="NCBI Taxonomy" id="989403"/>
    <lineage>
        <taxon>Bacteria</taxon>
        <taxon>Pseudomonadati</taxon>
        <taxon>Pseudomonadota</taxon>
        <taxon>Alphaproteobacteria</taxon>
        <taxon>Hyphomicrobiales</taxon>
        <taxon>Stappiaceae</taxon>
        <taxon>Pseudovibrio</taxon>
    </lineage>
</organism>
<keyword evidence="7" id="KW-0479">Metal-binding</keyword>
<evidence type="ECO:0000256" key="10">
    <source>
        <dbReference type="ARBA" id="ARBA00031449"/>
    </source>
</evidence>
<evidence type="ECO:0000256" key="11">
    <source>
        <dbReference type="ARBA" id="ARBA00048807"/>
    </source>
</evidence>
<comment type="catalytic activity">
    <reaction evidence="11">
        <text>7,8-dihydroneopterin 3'-triphosphate + H2O = 6-carboxy-5,6,7,8-tetrahydropterin + triphosphate + acetaldehyde + 2 H(+)</text>
        <dbReference type="Rhea" id="RHEA:27966"/>
        <dbReference type="ChEBI" id="CHEBI:15343"/>
        <dbReference type="ChEBI" id="CHEBI:15377"/>
        <dbReference type="ChEBI" id="CHEBI:15378"/>
        <dbReference type="ChEBI" id="CHEBI:18036"/>
        <dbReference type="ChEBI" id="CHEBI:58462"/>
        <dbReference type="ChEBI" id="CHEBI:61032"/>
        <dbReference type="EC" id="4.1.2.50"/>
    </reaction>
</comment>
<comment type="similarity">
    <text evidence="4">Belongs to the PTPS family. QueD subfamily.</text>
</comment>
<reference evidence="12 13" key="1">
    <citation type="journal article" date="2016" name="Front. Microbiol.">
        <title>Comparative Genomic Analysis Reveals a Diverse Repertoire of Genes Involved in Prokaryote-Eukaryote Interactions within the Pseudovibrio Genus.</title>
        <authorList>
            <person name="Romano S."/>
            <person name="Fernandez-Guerra A."/>
            <person name="Reen F.J."/>
            <person name="Glockner F.O."/>
            <person name="Crowley S.P."/>
            <person name="O'Sullivan O."/>
            <person name="Cotter P.D."/>
            <person name="Adams C."/>
            <person name="Dobson A.D."/>
            <person name="O'Gara F."/>
        </authorList>
    </citation>
    <scope>NUCLEOTIDE SEQUENCE [LARGE SCALE GENOMIC DNA]</scope>
    <source>
        <strain evidence="12 13">Ad2</strain>
    </source>
</reference>
<evidence type="ECO:0000256" key="8">
    <source>
        <dbReference type="ARBA" id="ARBA00022833"/>
    </source>
</evidence>
<evidence type="ECO:0000313" key="13">
    <source>
        <dbReference type="Proteomes" id="UP000076577"/>
    </source>
</evidence>
<dbReference type="EC" id="4.1.2.50" evidence="5"/>
<proteinExistence type="inferred from homology"/>
<dbReference type="PANTHER" id="PTHR12589">
    <property type="entry name" value="PYRUVOYL TETRAHYDROBIOPTERIN SYNTHASE"/>
    <property type="match status" value="1"/>
</dbReference>
<comment type="cofactor">
    <cofactor evidence="1">
        <name>Zn(2+)</name>
        <dbReference type="ChEBI" id="CHEBI:29105"/>
    </cofactor>
</comment>
<comment type="pathway">
    <text evidence="3">Purine metabolism; 7-cyano-7-deazaguanine biosynthesis.</text>
</comment>
<dbReference type="EMBL" id="LMCB01000015">
    <property type="protein sequence ID" value="KZL19258.1"/>
    <property type="molecule type" value="Genomic_DNA"/>
</dbReference>
<name>A0A165YUY7_9HYPH</name>
<evidence type="ECO:0000256" key="7">
    <source>
        <dbReference type="ARBA" id="ARBA00022723"/>
    </source>
</evidence>
<gene>
    <name evidence="12" type="ORF">PsAD2_02009</name>
</gene>
<dbReference type="InterPro" id="IPR038418">
    <property type="entry name" value="6-PTP_synth/QueD_sf"/>
</dbReference>
<dbReference type="InterPro" id="IPR007115">
    <property type="entry name" value="6-PTP_synth/QueD"/>
</dbReference>
<evidence type="ECO:0000256" key="9">
    <source>
        <dbReference type="ARBA" id="ARBA00023239"/>
    </source>
</evidence>
<accession>A0A165YUY7</accession>
<dbReference type="Gene3D" id="3.30.479.10">
    <property type="entry name" value="6-pyruvoyl tetrahydropterin synthase/QueD"/>
    <property type="match status" value="1"/>
</dbReference>
<dbReference type="OrthoDB" id="9787853at2"/>
<comment type="caution">
    <text evidence="12">The sequence shown here is derived from an EMBL/GenBank/DDBJ whole genome shotgun (WGS) entry which is preliminary data.</text>
</comment>
<evidence type="ECO:0000256" key="4">
    <source>
        <dbReference type="ARBA" id="ARBA00008900"/>
    </source>
</evidence>
<dbReference type="RefSeq" id="WP_068005414.1">
    <property type="nucleotide sequence ID" value="NZ_FOFM01000002.1"/>
</dbReference>
<evidence type="ECO:0000313" key="12">
    <source>
        <dbReference type="EMBL" id="KZL19258.1"/>
    </source>
</evidence>
<keyword evidence="8" id="KW-0862">Zinc</keyword>
<dbReference type="GO" id="GO:0070497">
    <property type="term" value="F:6-carboxytetrahydropterin synthase activity"/>
    <property type="evidence" value="ECO:0007669"/>
    <property type="project" value="UniProtKB-EC"/>
</dbReference>
<protein>
    <recommendedName>
        <fullName evidence="6">6-carboxy-5,6,7,8-tetrahydropterin synthase</fullName>
        <ecNumber evidence="5">4.1.2.50</ecNumber>
    </recommendedName>
    <alternativeName>
        <fullName evidence="10">Queuosine biosynthesis protein QueD</fullName>
    </alternativeName>
</protein>
<evidence type="ECO:0000256" key="5">
    <source>
        <dbReference type="ARBA" id="ARBA00012982"/>
    </source>
</evidence>
<keyword evidence="13" id="KW-1185">Reference proteome</keyword>
<dbReference type="PANTHER" id="PTHR12589:SF7">
    <property type="entry name" value="6-PYRUVOYL TETRAHYDROBIOPTERIN SYNTHASE"/>
    <property type="match status" value="1"/>
</dbReference>
<evidence type="ECO:0000256" key="3">
    <source>
        <dbReference type="ARBA" id="ARBA00005061"/>
    </source>
</evidence>
<dbReference type="UniPathway" id="UPA00391"/>
<dbReference type="SUPFAM" id="SSF55620">
    <property type="entry name" value="Tetrahydrobiopterin biosynthesis enzymes-like"/>
    <property type="match status" value="1"/>
</dbReference>
<dbReference type="Proteomes" id="UP000076577">
    <property type="component" value="Unassembled WGS sequence"/>
</dbReference>
<comment type="function">
    <text evidence="2">Catalyzes the conversion of 7,8-dihydroneopterin triphosphate (H2NTP) to 6-carboxy-5,6,7,8-tetrahydropterin (CPH4) and acetaldehyde.</text>
</comment>
<dbReference type="Pfam" id="PF01242">
    <property type="entry name" value="PTPS"/>
    <property type="match status" value="1"/>
</dbReference>
<dbReference type="AlphaFoldDB" id="A0A165YUY7"/>
<evidence type="ECO:0000256" key="6">
    <source>
        <dbReference type="ARBA" id="ARBA00018141"/>
    </source>
</evidence>
<dbReference type="PATRIC" id="fig|989403.3.peg.2149"/>
<dbReference type="GO" id="GO:0046872">
    <property type="term" value="F:metal ion binding"/>
    <property type="evidence" value="ECO:0007669"/>
    <property type="project" value="UniProtKB-KW"/>
</dbReference>
<sequence length="139" mass="15445">MYSVEINDHIMIAHSLKGEVFGPASQLHGLTAHVHVAIFAEELDENGIVIDIGNALAVLEEILRPFNYKNLDELPQFKGRNTTVDFLCSYIYQRVSDAAYLHKLGREPSELSKVRVTIAENPDARASYEAPLTAALAHE</sequence>
<evidence type="ECO:0000256" key="2">
    <source>
        <dbReference type="ARBA" id="ARBA00002285"/>
    </source>
</evidence>